<name>A0AAV9XVW4_9CRYT</name>
<evidence type="ECO:0000256" key="1">
    <source>
        <dbReference type="ARBA" id="ARBA00004496"/>
    </source>
</evidence>
<dbReference type="Gene3D" id="1.20.1270.60">
    <property type="entry name" value="Arfaptin homology (AH) domain/BAR domain"/>
    <property type="match status" value="1"/>
</dbReference>
<dbReference type="PANTHER" id="PTHR23065:SF7">
    <property type="entry name" value="NOSTRIN, ISOFORM H"/>
    <property type="match status" value="1"/>
</dbReference>
<evidence type="ECO:0000256" key="2">
    <source>
        <dbReference type="ARBA" id="ARBA00022490"/>
    </source>
</evidence>
<dbReference type="AlphaFoldDB" id="A0AAV9XVW4"/>
<dbReference type="SMART" id="SM00055">
    <property type="entry name" value="FCH"/>
    <property type="match status" value="1"/>
</dbReference>
<evidence type="ECO:0000313" key="5">
    <source>
        <dbReference type="EMBL" id="KAK6588752.1"/>
    </source>
</evidence>
<dbReference type="EMBL" id="JAWDEY010000022">
    <property type="protein sequence ID" value="KAK6588752.1"/>
    <property type="molecule type" value="Genomic_DNA"/>
</dbReference>
<dbReference type="InterPro" id="IPR027267">
    <property type="entry name" value="AH/BAR_dom_sf"/>
</dbReference>
<proteinExistence type="predicted"/>
<evidence type="ECO:0000259" key="4">
    <source>
        <dbReference type="SMART" id="SM00055"/>
    </source>
</evidence>
<accession>A0AAV9XVW4</accession>
<gene>
    <name evidence="5" type="ORF">RS030_2275</name>
</gene>
<dbReference type="GO" id="GO:0005737">
    <property type="term" value="C:cytoplasm"/>
    <property type="evidence" value="ECO:0007669"/>
    <property type="project" value="TreeGrafter"/>
</dbReference>
<dbReference type="GO" id="GO:0043226">
    <property type="term" value="C:organelle"/>
    <property type="evidence" value="ECO:0007669"/>
    <property type="project" value="UniProtKB-ARBA"/>
</dbReference>
<dbReference type="Proteomes" id="UP001311799">
    <property type="component" value="Unassembled WGS sequence"/>
</dbReference>
<reference evidence="5 6" key="1">
    <citation type="submission" date="2023-10" db="EMBL/GenBank/DDBJ databases">
        <title>Comparative genomics analysis reveals potential genetic determinants of host preference in Cryptosporidium xiaoi.</title>
        <authorList>
            <person name="Xiao L."/>
            <person name="Li J."/>
        </authorList>
    </citation>
    <scope>NUCLEOTIDE SEQUENCE [LARGE SCALE GENOMIC DNA]</scope>
    <source>
        <strain evidence="5 6">52996</strain>
    </source>
</reference>
<keyword evidence="6" id="KW-1185">Reference proteome</keyword>
<dbReference type="Pfam" id="PF00611">
    <property type="entry name" value="FCH"/>
    <property type="match status" value="1"/>
</dbReference>
<organism evidence="5 6">
    <name type="scientific">Cryptosporidium xiaoi</name>
    <dbReference type="NCBI Taxonomy" id="659607"/>
    <lineage>
        <taxon>Eukaryota</taxon>
        <taxon>Sar</taxon>
        <taxon>Alveolata</taxon>
        <taxon>Apicomplexa</taxon>
        <taxon>Conoidasida</taxon>
        <taxon>Coccidia</taxon>
        <taxon>Eucoccidiorida</taxon>
        <taxon>Eimeriorina</taxon>
        <taxon>Cryptosporidiidae</taxon>
        <taxon>Cryptosporidium</taxon>
    </lineage>
</organism>
<feature type="domain" description="FCH" evidence="4">
    <location>
        <begin position="26"/>
        <end position="111"/>
    </location>
</feature>
<sequence length="677" mass="79219">MQESPEDKSNKVDTNIENREQHLTSYEIGFLHDWTLICTRIENGLKLVEQMKLAIEERASLEELYSSGLESISSKFFPPGTESTTLSSAIISLRNETYRRSKHCRELSETLRSDVLNNTLNNMLENHRSAYSHLFKTGKGITDELQKKYSDFIRLRDNYGIARHNVGQLSLRYHELAKENTIGNKTTLLGSEILRKILEVEQLEKDYNNSVENFEIYYGFYLNQMKHIMKTMEDMDKKRIKCLSDTFMKMMIYDMSYIRNLQYDSNNVISSLQDINAEKDISEYINRFGESNNETYIERESEKIINLRGISKIDKEVIKKENWRDICNKMSNLKISNDEFITLTTSQMAEKNIMLENMLDLQSIISTLVNPSTAIKAQKAVKVLLTQLNILVNESNQDDCENDNDVIQKAESFESIDSYTASKEHSFESSTTCSNEAIQDNIQESSNSTVHNCNSKNNANKDIEIRYKSIYDELIYQFSNINKNNNVLEKINSINNYGLNEYKNCDYYLSALMNHTIKSKESKLILNMDNEHTDKLKEHLFIILDHIQNENSVWLFRKMLFLSESVIINDSELFKYVYKHDIWNLVKIWEDTILLCISEDYQRKIIESDSLEFEKFRNIDDIEYFDKLSNIEKLPLLMRKFGIPEIPIITLFTKICSQNGLEKSYCDKLLFNIKNIK</sequence>
<protein>
    <recommendedName>
        <fullName evidence="4">FCH domain-containing protein</fullName>
    </recommendedName>
</protein>
<dbReference type="PANTHER" id="PTHR23065">
    <property type="entry name" value="PROLINE-SERINE-THREONINE PHOSPHATASE INTERACTING PROTEIN 1"/>
    <property type="match status" value="1"/>
</dbReference>
<keyword evidence="2" id="KW-0963">Cytoplasm</keyword>
<comment type="subcellular location">
    <subcellularLocation>
        <location evidence="1">Cytoplasm</location>
    </subcellularLocation>
</comment>
<dbReference type="SUPFAM" id="SSF103657">
    <property type="entry name" value="BAR/IMD domain-like"/>
    <property type="match status" value="1"/>
</dbReference>
<keyword evidence="3" id="KW-0597">Phosphoprotein</keyword>
<evidence type="ECO:0000313" key="6">
    <source>
        <dbReference type="Proteomes" id="UP001311799"/>
    </source>
</evidence>
<comment type="caution">
    <text evidence="5">The sequence shown here is derived from an EMBL/GenBank/DDBJ whole genome shotgun (WGS) entry which is preliminary data.</text>
</comment>
<dbReference type="InterPro" id="IPR001060">
    <property type="entry name" value="FCH_dom"/>
</dbReference>
<dbReference type="GO" id="GO:0005886">
    <property type="term" value="C:plasma membrane"/>
    <property type="evidence" value="ECO:0007669"/>
    <property type="project" value="TreeGrafter"/>
</dbReference>
<evidence type="ECO:0000256" key="3">
    <source>
        <dbReference type="ARBA" id="ARBA00022553"/>
    </source>
</evidence>